<accession>X0X4A4</accession>
<dbReference type="Pfam" id="PF18962">
    <property type="entry name" value="Por_Secre_tail"/>
    <property type="match status" value="1"/>
</dbReference>
<feature type="domain" description="Secretion system C-terminal sorting" evidence="1">
    <location>
        <begin position="164"/>
        <end position="240"/>
    </location>
</feature>
<evidence type="ECO:0000259" key="1">
    <source>
        <dbReference type="Pfam" id="PF18962"/>
    </source>
</evidence>
<protein>
    <recommendedName>
        <fullName evidence="1">Secretion system C-terminal sorting domain-containing protein</fullName>
    </recommendedName>
</protein>
<comment type="caution">
    <text evidence="2">The sequence shown here is derived from an EMBL/GenBank/DDBJ whole genome shotgun (WGS) entry which is preliminary data.</text>
</comment>
<dbReference type="Gene3D" id="2.60.40.4070">
    <property type="match status" value="1"/>
</dbReference>
<feature type="non-terminal residue" evidence="2">
    <location>
        <position position="1"/>
    </location>
</feature>
<sequence length="244" mass="28050">DYFDFTDLTEITMRVKGKSFENKGSIRILLQTKDIYEMVDSNGVQVGWGYYGFNKKLDSSFTDWQDVTIPVLLLDPEQYSPAADSLWTWVPDSLHPEGGCKNVKGFAIQTIPDEDTLTNDSVELWVDDIIFKGLGYKKTFGFDFDSNAIIYFPENNLKMNINAFPNRYTRAINISYDLVKSSDVNIAIFDTRGKRIAELINARQNRGHHVIISDFNTKEMSSGVYFITFRIDEFTATRKFSFIK</sequence>
<reference evidence="2" key="1">
    <citation type="journal article" date="2014" name="Front. Microbiol.">
        <title>High frequency of phylogenetically diverse reductive dehalogenase-homologous genes in deep subseafloor sedimentary metagenomes.</title>
        <authorList>
            <person name="Kawai M."/>
            <person name="Futagami T."/>
            <person name="Toyoda A."/>
            <person name="Takaki Y."/>
            <person name="Nishi S."/>
            <person name="Hori S."/>
            <person name="Arai W."/>
            <person name="Tsubouchi T."/>
            <person name="Morono Y."/>
            <person name="Uchiyama I."/>
            <person name="Ito T."/>
            <person name="Fujiyama A."/>
            <person name="Inagaki F."/>
            <person name="Takami H."/>
        </authorList>
    </citation>
    <scope>NUCLEOTIDE SEQUENCE</scope>
    <source>
        <strain evidence="2">Expedition CK06-06</strain>
    </source>
</reference>
<dbReference type="NCBIfam" id="TIGR04183">
    <property type="entry name" value="Por_Secre_tail"/>
    <property type="match status" value="1"/>
</dbReference>
<organism evidence="2">
    <name type="scientific">marine sediment metagenome</name>
    <dbReference type="NCBI Taxonomy" id="412755"/>
    <lineage>
        <taxon>unclassified sequences</taxon>
        <taxon>metagenomes</taxon>
        <taxon>ecological metagenomes</taxon>
    </lineage>
</organism>
<dbReference type="EMBL" id="BARS01043271">
    <property type="protein sequence ID" value="GAG37860.1"/>
    <property type="molecule type" value="Genomic_DNA"/>
</dbReference>
<proteinExistence type="predicted"/>
<gene>
    <name evidence="2" type="ORF">S01H1_65537</name>
</gene>
<dbReference type="AlphaFoldDB" id="X0X4A4"/>
<evidence type="ECO:0000313" key="2">
    <source>
        <dbReference type="EMBL" id="GAG37860.1"/>
    </source>
</evidence>
<dbReference type="InterPro" id="IPR026444">
    <property type="entry name" value="Secre_tail"/>
</dbReference>
<name>X0X4A4_9ZZZZ</name>